<name>A0A934MHB3_9HYPH</name>
<dbReference type="EMBL" id="JAEKJA010000015">
    <property type="protein sequence ID" value="MBJ3777478.1"/>
    <property type="molecule type" value="Genomic_DNA"/>
</dbReference>
<keyword evidence="7" id="KW-0520">NAD</keyword>
<dbReference type="Pfam" id="PF00725">
    <property type="entry name" value="3HCDH"/>
    <property type="match status" value="2"/>
</dbReference>
<keyword evidence="4" id="KW-0276">Fatty acid metabolism</keyword>
<evidence type="ECO:0000256" key="2">
    <source>
        <dbReference type="ARBA" id="ARBA00005005"/>
    </source>
</evidence>
<dbReference type="SUPFAM" id="SSF48179">
    <property type="entry name" value="6-phosphogluconate dehydrogenase C-terminal domain-like"/>
    <property type="match status" value="2"/>
</dbReference>
<dbReference type="Gene3D" id="3.90.226.10">
    <property type="entry name" value="2-enoyl-CoA Hydratase, Chain A, domain 1"/>
    <property type="match status" value="1"/>
</dbReference>
<dbReference type="AlphaFoldDB" id="A0A934MHB3"/>
<evidence type="ECO:0000313" key="17">
    <source>
        <dbReference type="Proteomes" id="UP000609531"/>
    </source>
</evidence>
<keyword evidence="9" id="KW-0576">Peroxisome</keyword>
<keyword evidence="12" id="KW-0511">Multifunctional enzyme</keyword>
<evidence type="ECO:0000256" key="1">
    <source>
        <dbReference type="ARBA" id="ARBA00004275"/>
    </source>
</evidence>
<dbReference type="InterPro" id="IPR006176">
    <property type="entry name" value="3-OHacyl-CoA_DH_NAD-bd"/>
</dbReference>
<dbReference type="InterPro" id="IPR001753">
    <property type="entry name" value="Enoyl-CoA_hydra/iso"/>
</dbReference>
<dbReference type="PANTHER" id="PTHR23309:SF49">
    <property type="entry name" value="PEROXISOMAL BIFUNCTIONAL ENZYME"/>
    <property type="match status" value="1"/>
</dbReference>
<protein>
    <submittedName>
        <fullName evidence="16">Enoyl-CoA hydratase/isomerase family protein</fullName>
    </submittedName>
</protein>
<dbReference type="PANTHER" id="PTHR23309">
    <property type="entry name" value="3-HYDROXYACYL-COA DEHYROGENASE"/>
    <property type="match status" value="1"/>
</dbReference>
<evidence type="ECO:0000313" key="16">
    <source>
        <dbReference type="EMBL" id="MBJ3777478.1"/>
    </source>
</evidence>
<evidence type="ECO:0000256" key="8">
    <source>
        <dbReference type="ARBA" id="ARBA00023098"/>
    </source>
</evidence>
<evidence type="ECO:0000256" key="9">
    <source>
        <dbReference type="ARBA" id="ARBA00023140"/>
    </source>
</evidence>
<evidence type="ECO:0000256" key="11">
    <source>
        <dbReference type="ARBA" id="ARBA00023239"/>
    </source>
</evidence>
<keyword evidence="10" id="KW-0413">Isomerase</keyword>
<evidence type="ECO:0000256" key="3">
    <source>
        <dbReference type="ARBA" id="ARBA00011245"/>
    </source>
</evidence>
<evidence type="ECO:0000256" key="12">
    <source>
        <dbReference type="ARBA" id="ARBA00023268"/>
    </source>
</evidence>
<dbReference type="SUPFAM" id="SSF52096">
    <property type="entry name" value="ClpP/crotonase"/>
    <property type="match status" value="1"/>
</dbReference>
<dbReference type="Gene3D" id="3.40.50.720">
    <property type="entry name" value="NAD(P)-binding Rossmann-like Domain"/>
    <property type="match status" value="1"/>
</dbReference>
<dbReference type="FunFam" id="3.40.50.720:FF:000009">
    <property type="entry name" value="Fatty oxidation complex, alpha subunit"/>
    <property type="match status" value="1"/>
</dbReference>
<keyword evidence="5" id="KW-0442">Lipid degradation</keyword>
<dbReference type="CDD" id="cd06558">
    <property type="entry name" value="crotonase-like"/>
    <property type="match status" value="1"/>
</dbReference>
<sequence>MVVTTERHGKTGLIVVDNPPVNALSQAVRSGILEAVQTLDADPEIDVIALLAEGRTFIAGADIREFSAPPSEPLLPAVAAAIVGSATPVVCVIHGTALGGGFEMALASHARVALAGAKVGLPETTLGIIPGAGGTQRAPRLAGIVATADLVISGKPISAGEALKKGLVDRVVEGTPREAALAAAEAVRDGSLATRRTDALPPAEPAPDEIAGWRAELAARPGTFALEQAVSALEASSGPIEDGLATERLLFETCRASPERAARVHIFFAEREASKVPELKRAEPRPIARVGVIGGGTMGAGIAAACLLSGYDVTMVERDDEGAARGRATVEGVLDGSVKRGRLSADKRANMAFSAGSDFADLADCDLVIEAAFEDMAVKKELFGRLGEVARADAVLATNTSYLDVDEIAAASGRAGDVVGLHFFSPAYVMKLLEVVVGEKTAPDVVATAFTVAKRLGKIAVWSGVGDGFIGNRIFLAYRRTADIMMEDGASPYDIDRALVAWGLPMGPYQAADFAGQDIGWATRKRRAATRDPNERYVAIADKVCERGWFGRKTGRGFYLYPEGAKSGVPDPEVLALIEEERRAKGIVPRNFTDEEIVNRILCTMVNEGARAVDAGVARQASDVDVVMVNGYGFPRFRGGPMKAADIAGLPGILDDLKRFAADDATAFAPARLIEECVAAGRPLV</sequence>
<accession>A0A934MHB3</accession>
<proteinExistence type="predicted"/>
<comment type="catalytic activity">
    <reaction evidence="13">
        <text>a (3S)-3-hydroxyacyl-CoA + NAD(+) = a 3-oxoacyl-CoA + NADH + H(+)</text>
        <dbReference type="Rhea" id="RHEA:22432"/>
        <dbReference type="ChEBI" id="CHEBI:15378"/>
        <dbReference type="ChEBI" id="CHEBI:57318"/>
        <dbReference type="ChEBI" id="CHEBI:57540"/>
        <dbReference type="ChEBI" id="CHEBI:57945"/>
        <dbReference type="ChEBI" id="CHEBI:90726"/>
        <dbReference type="EC" id="1.1.1.35"/>
    </reaction>
</comment>
<organism evidence="16 17">
    <name type="scientific">Acuticoccus mangrovi</name>
    <dbReference type="NCBI Taxonomy" id="2796142"/>
    <lineage>
        <taxon>Bacteria</taxon>
        <taxon>Pseudomonadati</taxon>
        <taxon>Pseudomonadota</taxon>
        <taxon>Alphaproteobacteria</taxon>
        <taxon>Hyphomicrobiales</taxon>
        <taxon>Amorphaceae</taxon>
        <taxon>Acuticoccus</taxon>
    </lineage>
</organism>
<evidence type="ECO:0000256" key="5">
    <source>
        <dbReference type="ARBA" id="ARBA00022963"/>
    </source>
</evidence>
<gene>
    <name evidence="16" type="ORF">JCR33_17350</name>
</gene>
<keyword evidence="6" id="KW-0560">Oxidoreductase</keyword>
<keyword evidence="8" id="KW-0443">Lipid metabolism</keyword>
<dbReference type="Gene3D" id="1.10.1040.50">
    <property type="match status" value="1"/>
</dbReference>
<keyword evidence="11" id="KW-0456">Lyase</keyword>
<feature type="domain" description="3-hydroxyacyl-CoA dehydrogenase NAD binding" evidence="15">
    <location>
        <begin position="290"/>
        <end position="461"/>
    </location>
</feature>
<evidence type="ECO:0000256" key="6">
    <source>
        <dbReference type="ARBA" id="ARBA00023002"/>
    </source>
</evidence>
<reference evidence="16" key="1">
    <citation type="submission" date="2020-12" db="EMBL/GenBank/DDBJ databases">
        <title>Bacterial taxonomy.</title>
        <authorList>
            <person name="Pan X."/>
        </authorList>
    </citation>
    <scope>NUCLEOTIDE SEQUENCE</scope>
    <source>
        <strain evidence="16">B2012</strain>
    </source>
</reference>
<evidence type="ECO:0000256" key="7">
    <source>
        <dbReference type="ARBA" id="ARBA00023027"/>
    </source>
</evidence>
<keyword evidence="17" id="KW-1185">Reference proteome</keyword>
<dbReference type="SUPFAM" id="SSF51735">
    <property type="entry name" value="NAD(P)-binding Rossmann-fold domains"/>
    <property type="match status" value="1"/>
</dbReference>
<evidence type="ECO:0000259" key="15">
    <source>
        <dbReference type="Pfam" id="PF02737"/>
    </source>
</evidence>
<evidence type="ECO:0000256" key="13">
    <source>
        <dbReference type="ARBA" id="ARBA00049556"/>
    </source>
</evidence>
<dbReference type="Pfam" id="PF00378">
    <property type="entry name" value="ECH_1"/>
    <property type="match status" value="1"/>
</dbReference>
<evidence type="ECO:0000256" key="10">
    <source>
        <dbReference type="ARBA" id="ARBA00023235"/>
    </source>
</evidence>
<evidence type="ECO:0000256" key="4">
    <source>
        <dbReference type="ARBA" id="ARBA00022832"/>
    </source>
</evidence>
<dbReference type="RefSeq" id="WP_198883377.1">
    <property type="nucleotide sequence ID" value="NZ_JAEKJA010000015.1"/>
</dbReference>
<dbReference type="GO" id="GO:0003857">
    <property type="term" value="F:(3S)-3-hydroxyacyl-CoA dehydrogenase (NAD+) activity"/>
    <property type="evidence" value="ECO:0007669"/>
    <property type="project" value="UniProtKB-EC"/>
</dbReference>
<feature type="domain" description="3-hydroxyacyl-CoA dehydrogenase C-terminal" evidence="14">
    <location>
        <begin position="597"/>
        <end position="682"/>
    </location>
</feature>
<evidence type="ECO:0000259" key="14">
    <source>
        <dbReference type="Pfam" id="PF00725"/>
    </source>
</evidence>
<dbReference type="InterPro" id="IPR029045">
    <property type="entry name" value="ClpP/crotonase-like_dom_sf"/>
</dbReference>
<dbReference type="FunFam" id="1.10.1040.50:FF:000006">
    <property type="entry name" value="Peroxisomal bifunctional enzyme"/>
    <property type="match status" value="1"/>
</dbReference>
<dbReference type="InterPro" id="IPR008927">
    <property type="entry name" value="6-PGluconate_DH-like_C_sf"/>
</dbReference>
<comment type="subcellular location">
    <subcellularLocation>
        <location evidence="1">Peroxisome</location>
    </subcellularLocation>
</comment>
<dbReference type="Proteomes" id="UP000609531">
    <property type="component" value="Unassembled WGS sequence"/>
</dbReference>
<dbReference type="Pfam" id="PF02737">
    <property type="entry name" value="3HCDH_N"/>
    <property type="match status" value="1"/>
</dbReference>
<comment type="caution">
    <text evidence="16">The sequence shown here is derived from an EMBL/GenBank/DDBJ whole genome shotgun (WGS) entry which is preliminary data.</text>
</comment>
<dbReference type="GO" id="GO:0004300">
    <property type="term" value="F:enoyl-CoA hydratase activity"/>
    <property type="evidence" value="ECO:0007669"/>
    <property type="project" value="UniProtKB-ARBA"/>
</dbReference>
<dbReference type="GO" id="GO:0070403">
    <property type="term" value="F:NAD+ binding"/>
    <property type="evidence" value="ECO:0007669"/>
    <property type="project" value="InterPro"/>
</dbReference>
<dbReference type="GO" id="GO:0006635">
    <property type="term" value="P:fatty acid beta-oxidation"/>
    <property type="evidence" value="ECO:0007669"/>
    <property type="project" value="TreeGrafter"/>
</dbReference>
<dbReference type="GO" id="GO:0016853">
    <property type="term" value="F:isomerase activity"/>
    <property type="evidence" value="ECO:0007669"/>
    <property type="project" value="UniProtKB-KW"/>
</dbReference>
<dbReference type="InterPro" id="IPR006108">
    <property type="entry name" value="3HC_DH_C"/>
</dbReference>
<comment type="subunit">
    <text evidence="3">Monomer.</text>
</comment>
<dbReference type="InterPro" id="IPR036291">
    <property type="entry name" value="NAD(P)-bd_dom_sf"/>
</dbReference>
<feature type="domain" description="3-hydroxyacyl-CoA dehydrogenase C-terminal" evidence="14">
    <location>
        <begin position="468"/>
        <end position="561"/>
    </location>
</feature>
<comment type="pathway">
    <text evidence="2">Lipid metabolism; fatty acid beta-oxidation.</text>
</comment>